<dbReference type="AlphaFoldDB" id="A0A5C4JA73"/>
<gene>
    <name evidence="1" type="ORF">ETD83_23455</name>
</gene>
<protein>
    <submittedName>
        <fullName evidence="1">Uncharacterized protein</fullName>
    </submittedName>
</protein>
<evidence type="ECO:0000313" key="2">
    <source>
        <dbReference type="Proteomes" id="UP000309174"/>
    </source>
</evidence>
<dbReference type="EMBL" id="VCKW01000127">
    <property type="protein sequence ID" value="TMQ94768.1"/>
    <property type="molecule type" value="Genomic_DNA"/>
</dbReference>
<dbReference type="OrthoDB" id="3480356at2"/>
<sequence length="93" mass="9920">MAARTGGTSGDLYSWDVRCQDARRAGPGGISTDRQRAVDALAEALSSERKGASGAVWAVRVKLGRHPEYFYDGLVANGYYDPRSGAVTVEAAR</sequence>
<dbReference type="RefSeq" id="WP_138647305.1">
    <property type="nucleotide sequence ID" value="NZ_VCKW01000127.1"/>
</dbReference>
<evidence type="ECO:0000313" key="1">
    <source>
        <dbReference type="EMBL" id="TMQ94768.1"/>
    </source>
</evidence>
<reference evidence="1 2" key="1">
    <citation type="submission" date="2019-05" db="EMBL/GenBank/DDBJ databases">
        <title>Draft genome sequence of Actinomadura sp. 14C53.</title>
        <authorList>
            <person name="Saricaoglu S."/>
            <person name="Isik K."/>
        </authorList>
    </citation>
    <scope>NUCLEOTIDE SEQUENCE [LARGE SCALE GENOMIC DNA]</scope>
    <source>
        <strain evidence="1 2">14C53</strain>
    </source>
</reference>
<comment type="caution">
    <text evidence="1">The sequence shown here is derived from an EMBL/GenBank/DDBJ whole genome shotgun (WGS) entry which is preliminary data.</text>
</comment>
<accession>A0A5C4JA73</accession>
<dbReference type="Proteomes" id="UP000309174">
    <property type="component" value="Unassembled WGS sequence"/>
</dbReference>
<keyword evidence="2" id="KW-1185">Reference proteome</keyword>
<organism evidence="1 2">
    <name type="scientific">Actinomadura soli</name>
    <dbReference type="NCBI Taxonomy" id="2508997"/>
    <lineage>
        <taxon>Bacteria</taxon>
        <taxon>Bacillati</taxon>
        <taxon>Actinomycetota</taxon>
        <taxon>Actinomycetes</taxon>
        <taxon>Streptosporangiales</taxon>
        <taxon>Thermomonosporaceae</taxon>
        <taxon>Actinomadura</taxon>
    </lineage>
</organism>
<name>A0A5C4JA73_9ACTN</name>
<proteinExistence type="predicted"/>